<feature type="region of interest" description="Disordered" evidence="1">
    <location>
        <begin position="1"/>
        <end position="41"/>
    </location>
</feature>
<dbReference type="RefSeq" id="WP_113034608.1">
    <property type="nucleotide sequence ID" value="NZ_QMFB01000022.1"/>
</dbReference>
<gene>
    <name evidence="2" type="ORF">DQG23_29360</name>
</gene>
<protein>
    <submittedName>
        <fullName evidence="2">Uncharacterized protein</fullName>
    </submittedName>
</protein>
<dbReference type="Proteomes" id="UP000250369">
    <property type="component" value="Unassembled WGS sequence"/>
</dbReference>
<dbReference type="EMBL" id="QMFB01000022">
    <property type="protein sequence ID" value="RAV16102.1"/>
    <property type="molecule type" value="Genomic_DNA"/>
</dbReference>
<dbReference type="AlphaFoldDB" id="A0A329M8T6"/>
<evidence type="ECO:0000313" key="3">
    <source>
        <dbReference type="Proteomes" id="UP000250369"/>
    </source>
</evidence>
<keyword evidence="3" id="KW-1185">Reference proteome</keyword>
<evidence type="ECO:0000313" key="2">
    <source>
        <dbReference type="EMBL" id="RAV16102.1"/>
    </source>
</evidence>
<accession>A0A329M8T6</accession>
<evidence type="ECO:0000256" key="1">
    <source>
        <dbReference type="SAM" id="MobiDB-lite"/>
    </source>
</evidence>
<feature type="compositionally biased region" description="Polar residues" evidence="1">
    <location>
        <begin position="23"/>
        <end position="33"/>
    </location>
</feature>
<comment type="caution">
    <text evidence="2">The sequence shown here is derived from an EMBL/GenBank/DDBJ whole genome shotgun (WGS) entry which is preliminary data.</text>
</comment>
<reference evidence="2 3" key="1">
    <citation type="journal article" date="2009" name="Int. J. Syst. Evol. Microbiol.">
        <title>Paenibacillus contaminans sp. nov., isolated from a contaminated laboratory plate.</title>
        <authorList>
            <person name="Chou J.H."/>
            <person name="Lee J.H."/>
            <person name="Lin M.C."/>
            <person name="Chang P.S."/>
            <person name="Arun A.B."/>
            <person name="Young C.C."/>
            <person name="Chen W.M."/>
        </authorList>
    </citation>
    <scope>NUCLEOTIDE SEQUENCE [LARGE SCALE GENOMIC DNA]</scope>
    <source>
        <strain evidence="2 3">CKOBP-6</strain>
    </source>
</reference>
<dbReference type="OrthoDB" id="2538838at2"/>
<sequence>MAEMKAPGRRNRSTGSMHAMSPAQASMGAQEQTGDGRRNGLAPGALLALQQTYGNQATQRYARQLTDRSGAGKAQPGAGSGAAVQMKEALMSSFMGAHMRGYTEDNDPADPTGNTKLYKVDENKTVGKKIGYRTKFDDKEIQDETGKWEMIEHEGITGFVRKEKVKETATLANMRGKLHANKTSTGSVGGQASDLEDEGLDGAAEQTGEGVGYVTDTLGDTSDELEELGKKENNDKLGSDSDKVGVAGSVTGFLGGGLGGLMAMKKGVSAYRSTTMTTGEKAEAIGGASAEGVESAHGMFDGIAGMIDGGAKVSGKEDGIGASEAVSDWSGSVGDAIGAIKEAFFTVKDIYDMFKEGFSTEGITADEVVRGTLSAVGHALQSAQSVVKTVKSILDILKLGTGALGTAIPAIGIAISGIEITLKVYEMIKSTINNYRMTQIKRDFKKKYANSSYIKEESKLQVRGRTLWTGNKGVHMDKLGVRRDALKGSASITDDEQQELNDIREYELARTMKEINNKKLVRAGIQVGLNMVNIAGEIATLSGVGAKVGLPLKAIAAGAGVSMSIARTVKQAGRDRAAKAGAWGITKAVFDAEKSSDKKHAKRVKDADVIMSMISELPEFDGSEGVKQQYQHVENFITAGGCSPKALYRLNGDPSKQRDLLVEAMKKRE</sequence>
<proteinExistence type="predicted"/>
<organism evidence="2 3">
    <name type="scientific">Paenibacillus contaminans</name>
    <dbReference type="NCBI Taxonomy" id="450362"/>
    <lineage>
        <taxon>Bacteria</taxon>
        <taxon>Bacillati</taxon>
        <taxon>Bacillota</taxon>
        <taxon>Bacilli</taxon>
        <taxon>Bacillales</taxon>
        <taxon>Paenibacillaceae</taxon>
        <taxon>Paenibacillus</taxon>
    </lineage>
</organism>
<name>A0A329M8T6_9BACL</name>